<keyword evidence="3 4" id="KW-0408">Iron</keyword>
<keyword evidence="4" id="KW-0560">Oxidoreductase</keyword>
<organism evidence="5 6">
    <name type="scientific">Microthyrium microscopicum</name>
    <dbReference type="NCBI Taxonomy" id="703497"/>
    <lineage>
        <taxon>Eukaryota</taxon>
        <taxon>Fungi</taxon>
        <taxon>Dikarya</taxon>
        <taxon>Ascomycota</taxon>
        <taxon>Pezizomycotina</taxon>
        <taxon>Dothideomycetes</taxon>
        <taxon>Dothideomycetes incertae sedis</taxon>
        <taxon>Microthyriales</taxon>
        <taxon>Microthyriaceae</taxon>
        <taxon>Microthyrium</taxon>
    </lineage>
</organism>
<accession>A0A6A6U8H0</accession>
<evidence type="ECO:0000256" key="1">
    <source>
        <dbReference type="ARBA" id="ARBA00010617"/>
    </source>
</evidence>
<dbReference type="SUPFAM" id="SSF48264">
    <property type="entry name" value="Cytochrome P450"/>
    <property type="match status" value="1"/>
</dbReference>
<dbReference type="PRINTS" id="PR00359">
    <property type="entry name" value="BP450"/>
</dbReference>
<dbReference type="GO" id="GO:0016705">
    <property type="term" value="F:oxidoreductase activity, acting on paired donors, with incorporation or reduction of molecular oxygen"/>
    <property type="evidence" value="ECO:0007669"/>
    <property type="project" value="InterPro"/>
</dbReference>
<gene>
    <name evidence="5" type="ORF">BT63DRAFT_277791</name>
</gene>
<keyword evidence="4" id="KW-0503">Monooxygenase</keyword>
<keyword evidence="2 4" id="KW-0479">Metal-binding</keyword>
<dbReference type="PANTHER" id="PTHR46696:SF6">
    <property type="entry name" value="P450, PUTATIVE (EUROFUNG)-RELATED"/>
    <property type="match status" value="1"/>
</dbReference>
<evidence type="ECO:0000313" key="5">
    <source>
        <dbReference type="EMBL" id="KAF2668462.1"/>
    </source>
</evidence>
<keyword evidence="6" id="KW-1185">Reference proteome</keyword>
<dbReference type="AlphaFoldDB" id="A0A6A6U8H0"/>
<dbReference type="Proteomes" id="UP000799302">
    <property type="component" value="Unassembled WGS sequence"/>
</dbReference>
<proteinExistence type="inferred from homology"/>
<protein>
    <submittedName>
        <fullName evidence="5">Putative cytochrome P450</fullName>
    </submittedName>
</protein>
<evidence type="ECO:0000256" key="4">
    <source>
        <dbReference type="RuleBase" id="RU000461"/>
    </source>
</evidence>
<dbReference type="GO" id="GO:0020037">
    <property type="term" value="F:heme binding"/>
    <property type="evidence" value="ECO:0007669"/>
    <property type="project" value="InterPro"/>
</dbReference>
<dbReference type="OrthoDB" id="3945418at2759"/>
<dbReference type="InterPro" id="IPR017972">
    <property type="entry name" value="Cyt_P450_CS"/>
</dbReference>
<dbReference type="GO" id="GO:0004497">
    <property type="term" value="F:monooxygenase activity"/>
    <property type="evidence" value="ECO:0007669"/>
    <property type="project" value="UniProtKB-KW"/>
</dbReference>
<reference evidence="5" key="1">
    <citation type="journal article" date="2020" name="Stud. Mycol.">
        <title>101 Dothideomycetes genomes: a test case for predicting lifestyles and emergence of pathogens.</title>
        <authorList>
            <person name="Haridas S."/>
            <person name="Albert R."/>
            <person name="Binder M."/>
            <person name="Bloem J."/>
            <person name="Labutti K."/>
            <person name="Salamov A."/>
            <person name="Andreopoulos B."/>
            <person name="Baker S."/>
            <person name="Barry K."/>
            <person name="Bills G."/>
            <person name="Bluhm B."/>
            <person name="Cannon C."/>
            <person name="Castanera R."/>
            <person name="Culley D."/>
            <person name="Daum C."/>
            <person name="Ezra D."/>
            <person name="Gonzalez J."/>
            <person name="Henrissat B."/>
            <person name="Kuo A."/>
            <person name="Liang C."/>
            <person name="Lipzen A."/>
            <person name="Lutzoni F."/>
            <person name="Magnuson J."/>
            <person name="Mondo S."/>
            <person name="Nolan M."/>
            <person name="Ohm R."/>
            <person name="Pangilinan J."/>
            <person name="Park H.-J."/>
            <person name="Ramirez L."/>
            <person name="Alfaro M."/>
            <person name="Sun H."/>
            <person name="Tritt A."/>
            <person name="Yoshinaga Y."/>
            <person name="Zwiers L.-H."/>
            <person name="Turgeon B."/>
            <person name="Goodwin S."/>
            <person name="Spatafora J."/>
            <person name="Crous P."/>
            <person name="Grigoriev I."/>
        </authorList>
    </citation>
    <scope>NUCLEOTIDE SEQUENCE</scope>
    <source>
        <strain evidence="5">CBS 115976</strain>
    </source>
</reference>
<comment type="similarity">
    <text evidence="1 4">Belongs to the cytochrome P450 family.</text>
</comment>
<dbReference type="InterPro" id="IPR001128">
    <property type="entry name" value="Cyt_P450"/>
</dbReference>
<dbReference type="EMBL" id="MU004236">
    <property type="protein sequence ID" value="KAF2668462.1"/>
    <property type="molecule type" value="Genomic_DNA"/>
</dbReference>
<dbReference type="InterPro" id="IPR036396">
    <property type="entry name" value="Cyt_P450_sf"/>
</dbReference>
<dbReference type="PANTHER" id="PTHR46696">
    <property type="entry name" value="P450, PUTATIVE (EUROFUNG)-RELATED"/>
    <property type="match status" value="1"/>
</dbReference>
<sequence>MAEVIHPGWNIDNSAAVVSDDPEKIYKEWDYMRSQCPVAHVNRHDGYWILTKHEDIKNCALDSDTFISSVCAIVPSDPRGIRRPPLKFDGKDHTPYRTALDRTLKASRLKRLEPVLQKHCDDELQPLLDRGEGDICQEFASNFCGWVESVWLNLDPKNGKMLADSVNPFVQSWRTGDWDGVKRGSEAFYVIARDVIADRQKALRDPEEDPASSLILERDSEGKPLDEFHLVGCIRQSLIVSMVAPPILISAMTNHLSKDKELQNQLRNNPELQNAAIEEFVRLYTPYRGFARTATHDVEISGQAIPQDEPMTMTYAAGNRDPSVFSEPDKFILNRPNITAHLGFGKGRHRCAGMPLARMILKVFLRTILEKTTDWDVNSNALHYARLPEIGIIGCPTKFHTKMA</sequence>
<dbReference type="InterPro" id="IPR002397">
    <property type="entry name" value="Cyt_P450_B"/>
</dbReference>
<dbReference type="Pfam" id="PF00067">
    <property type="entry name" value="p450"/>
    <property type="match status" value="1"/>
</dbReference>
<dbReference type="PROSITE" id="PS00086">
    <property type="entry name" value="CYTOCHROME_P450"/>
    <property type="match status" value="1"/>
</dbReference>
<evidence type="ECO:0000313" key="6">
    <source>
        <dbReference type="Proteomes" id="UP000799302"/>
    </source>
</evidence>
<keyword evidence="4" id="KW-0349">Heme</keyword>
<name>A0A6A6U8H0_9PEZI</name>
<evidence type="ECO:0000256" key="3">
    <source>
        <dbReference type="ARBA" id="ARBA00023004"/>
    </source>
</evidence>
<dbReference type="Gene3D" id="1.10.630.10">
    <property type="entry name" value="Cytochrome P450"/>
    <property type="match status" value="1"/>
</dbReference>
<evidence type="ECO:0000256" key="2">
    <source>
        <dbReference type="ARBA" id="ARBA00022723"/>
    </source>
</evidence>
<dbReference type="GO" id="GO:0005506">
    <property type="term" value="F:iron ion binding"/>
    <property type="evidence" value="ECO:0007669"/>
    <property type="project" value="InterPro"/>
</dbReference>